<evidence type="ECO:0000313" key="1">
    <source>
        <dbReference type="EMBL" id="ABK99113.1"/>
    </source>
</evidence>
<sequence length="136" mass="15318">MSGKRAMGAAGSSGASPVWKGLKHYVVIAAGECFCLSSALFGVPPFLIISVHPRGRFLCKNFRRLLLRSVFLPAHVSWNVAIIRLSEHFCYRSAGTCICYQCPGTQQMYVVHLFDWRDSCEHNARRIRTQIIDTKQ</sequence>
<dbReference type="Proteomes" id="UP000006732">
    <property type="component" value="Chromosome"/>
</dbReference>
<keyword evidence="2" id="KW-1185">Reference proteome</keyword>
<dbReference type="KEGG" id="ppd:Ppro_1497"/>
<dbReference type="EMBL" id="CP000482">
    <property type="protein sequence ID" value="ABK99113.1"/>
    <property type="molecule type" value="Genomic_DNA"/>
</dbReference>
<name>A1AP43_PELPD</name>
<proteinExistence type="predicted"/>
<dbReference type="AlphaFoldDB" id="A1AP43"/>
<gene>
    <name evidence="1" type="ordered locus">Ppro_1497</name>
</gene>
<organism evidence="1 2">
    <name type="scientific">Pelobacter propionicus (strain DSM 2379 / NBRC 103807 / OttBd1)</name>
    <dbReference type="NCBI Taxonomy" id="338966"/>
    <lineage>
        <taxon>Bacteria</taxon>
        <taxon>Pseudomonadati</taxon>
        <taxon>Thermodesulfobacteriota</taxon>
        <taxon>Desulfuromonadia</taxon>
        <taxon>Desulfuromonadales</taxon>
        <taxon>Desulfuromonadaceae</taxon>
        <taxon>Pelobacter</taxon>
    </lineage>
</organism>
<evidence type="ECO:0000313" key="2">
    <source>
        <dbReference type="Proteomes" id="UP000006732"/>
    </source>
</evidence>
<protein>
    <submittedName>
        <fullName evidence="1">Uncharacterized protein</fullName>
    </submittedName>
</protein>
<dbReference type="HOGENOM" id="CLU_1873455_0_0_7"/>
<accession>A1AP43</accession>
<reference evidence="1 2" key="1">
    <citation type="submission" date="2006-10" db="EMBL/GenBank/DDBJ databases">
        <title>Complete sequence of chromosome of Pelobacter propionicus DSM 2379.</title>
        <authorList>
            <consortium name="US DOE Joint Genome Institute"/>
            <person name="Copeland A."/>
            <person name="Lucas S."/>
            <person name="Lapidus A."/>
            <person name="Barry K."/>
            <person name="Detter J.C."/>
            <person name="Glavina del Rio T."/>
            <person name="Hammon N."/>
            <person name="Israni S."/>
            <person name="Dalin E."/>
            <person name="Tice H."/>
            <person name="Pitluck S."/>
            <person name="Saunders E."/>
            <person name="Brettin T."/>
            <person name="Bruce D."/>
            <person name="Han C."/>
            <person name="Tapia R."/>
            <person name="Schmutz J."/>
            <person name="Larimer F."/>
            <person name="Land M."/>
            <person name="Hauser L."/>
            <person name="Kyrpides N."/>
            <person name="Kim E."/>
            <person name="Lovley D."/>
            <person name="Richardson P."/>
        </authorList>
    </citation>
    <scope>NUCLEOTIDE SEQUENCE [LARGE SCALE GENOMIC DNA]</scope>
    <source>
        <strain evidence="2">DSM 2379 / NBRC 103807 / OttBd1</strain>
    </source>
</reference>